<keyword evidence="1" id="KW-1133">Transmembrane helix</keyword>
<dbReference type="EMBL" id="CP070608">
    <property type="protein sequence ID" value="QSE97390.1"/>
    <property type="molecule type" value="Genomic_DNA"/>
</dbReference>
<keyword evidence="4" id="KW-1185">Reference proteome</keyword>
<dbReference type="CDD" id="cd07302">
    <property type="entry name" value="CHD"/>
    <property type="match status" value="1"/>
</dbReference>
<dbReference type="Gene3D" id="3.30.70.1230">
    <property type="entry name" value="Nucleotide cyclase"/>
    <property type="match status" value="1"/>
</dbReference>
<dbReference type="KEGG" id="fuv:JR347_17690"/>
<dbReference type="Proteomes" id="UP000662783">
    <property type="component" value="Chromosome"/>
</dbReference>
<proteinExistence type="predicted"/>
<feature type="transmembrane region" description="Helical" evidence="1">
    <location>
        <begin position="151"/>
        <end position="171"/>
    </location>
</feature>
<dbReference type="AlphaFoldDB" id="A0A975A0N7"/>
<keyword evidence="1" id="KW-0472">Membrane</keyword>
<dbReference type="InterPro" id="IPR029787">
    <property type="entry name" value="Nucleotide_cyclase"/>
</dbReference>
<gene>
    <name evidence="3" type="ORF">JR347_17690</name>
</gene>
<feature type="transmembrane region" description="Helical" evidence="1">
    <location>
        <begin position="25"/>
        <end position="49"/>
    </location>
</feature>
<dbReference type="GO" id="GO:0004016">
    <property type="term" value="F:adenylate cyclase activity"/>
    <property type="evidence" value="ECO:0007669"/>
    <property type="project" value="UniProtKB-ARBA"/>
</dbReference>
<dbReference type="Pfam" id="PF00211">
    <property type="entry name" value="Guanylate_cyc"/>
    <property type="match status" value="1"/>
</dbReference>
<dbReference type="GO" id="GO:0035556">
    <property type="term" value="P:intracellular signal transduction"/>
    <property type="evidence" value="ECO:0007669"/>
    <property type="project" value="InterPro"/>
</dbReference>
<dbReference type="InterPro" id="IPR050697">
    <property type="entry name" value="Adenylyl/Guanylyl_Cyclase_3/4"/>
</dbReference>
<feature type="domain" description="Guanylate cyclase" evidence="2">
    <location>
        <begin position="199"/>
        <end position="328"/>
    </location>
</feature>
<dbReference type="PANTHER" id="PTHR43081:SF1">
    <property type="entry name" value="ADENYLATE CYCLASE, TERMINAL-DIFFERENTIATION SPECIFIC"/>
    <property type="match status" value="1"/>
</dbReference>
<dbReference type="PANTHER" id="PTHR43081">
    <property type="entry name" value="ADENYLATE CYCLASE, TERMINAL-DIFFERENTIATION SPECIFIC-RELATED"/>
    <property type="match status" value="1"/>
</dbReference>
<feature type="transmembrane region" description="Helical" evidence="1">
    <location>
        <begin position="69"/>
        <end position="89"/>
    </location>
</feature>
<keyword evidence="1" id="KW-0812">Transmembrane</keyword>
<reference evidence="3" key="1">
    <citation type="submission" date="2021-02" db="EMBL/GenBank/DDBJ databases">
        <title>Fulvivirga sp. S481 isolated from sea water.</title>
        <authorList>
            <person name="Bae S.S."/>
            <person name="Baek K."/>
        </authorList>
    </citation>
    <scope>NUCLEOTIDE SEQUENCE</scope>
    <source>
        <strain evidence="3">S481</strain>
    </source>
</reference>
<protein>
    <submittedName>
        <fullName evidence="3">Adenylate/guanylate cyclase domain-containing protein</fullName>
    </submittedName>
</protein>
<feature type="transmembrane region" description="Helical" evidence="1">
    <location>
        <begin position="109"/>
        <end position="131"/>
    </location>
</feature>
<sequence length="379" mass="43339">MKVVNLVVEVLLVSIKMTPKQKHNFYKILQFIVLWVVFGQLYALVEYGLLGDSGTYPTTQNIYDPSDSFLFVFAGTLVLGAIVGLIETFGFNGFFKNRSFGIKILLKSLLYLVLIVLFLVILSFISTASYFNTSLLDEQVISSVFRFVLNPTFITIVIYIGVMFIITLFFAEIRNNLGMFVFANFVRGKYHKPRVEERIFMFMDMKSSTTIAENLGHIRYYELLNRYYSDMSDAIINTYGEIYQYVGDEVIITWPLENGLKNNNCIRCFYEIKLAIENKSEKYMDDFGLIPKFKAAIHCGKVTSGEVGKLKKEIVFSGDVLNTTSRIQECCNQYDAELLISDDLKEYLPLKKALKIEHLGLLTLKGKQNSIGINRVDLV</sequence>
<name>A0A975A0N7_9BACT</name>
<dbReference type="RefSeq" id="WP_205721901.1">
    <property type="nucleotide sequence ID" value="NZ_CP070608.1"/>
</dbReference>
<organism evidence="3 4">
    <name type="scientific">Fulvivirga lutea</name>
    <dbReference type="NCBI Taxonomy" id="2810512"/>
    <lineage>
        <taxon>Bacteria</taxon>
        <taxon>Pseudomonadati</taxon>
        <taxon>Bacteroidota</taxon>
        <taxon>Cytophagia</taxon>
        <taxon>Cytophagales</taxon>
        <taxon>Fulvivirgaceae</taxon>
        <taxon>Fulvivirga</taxon>
    </lineage>
</organism>
<dbReference type="SUPFAM" id="SSF55073">
    <property type="entry name" value="Nucleotide cyclase"/>
    <property type="match status" value="1"/>
</dbReference>
<evidence type="ECO:0000313" key="3">
    <source>
        <dbReference type="EMBL" id="QSE97390.1"/>
    </source>
</evidence>
<dbReference type="PROSITE" id="PS50125">
    <property type="entry name" value="GUANYLATE_CYCLASE_2"/>
    <property type="match status" value="1"/>
</dbReference>
<evidence type="ECO:0000256" key="1">
    <source>
        <dbReference type="SAM" id="Phobius"/>
    </source>
</evidence>
<evidence type="ECO:0000313" key="4">
    <source>
        <dbReference type="Proteomes" id="UP000662783"/>
    </source>
</evidence>
<accession>A0A975A0N7</accession>
<dbReference type="GO" id="GO:0009190">
    <property type="term" value="P:cyclic nucleotide biosynthetic process"/>
    <property type="evidence" value="ECO:0007669"/>
    <property type="project" value="InterPro"/>
</dbReference>
<dbReference type="InterPro" id="IPR001054">
    <property type="entry name" value="A/G_cyclase"/>
</dbReference>
<evidence type="ECO:0000259" key="2">
    <source>
        <dbReference type="PROSITE" id="PS50125"/>
    </source>
</evidence>